<dbReference type="Proteomes" id="UP001600165">
    <property type="component" value="Unassembled WGS sequence"/>
</dbReference>
<reference evidence="11 12" key="1">
    <citation type="submission" date="2024-10" db="EMBL/GenBank/DDBJ databases">
        <authorList>
            <person name="Ratan Roy A."/>
            <person name="Morales Sandoval P.H."/>
            <person name="De Los Santos Villalobos S."/>
            <person name="Chakraborty S."/>
            <person name="Mukherjee J."/>
        </authorList>
    </citation>
    <scope>NUCLEOTIDE SEQUENCE [LARGE SCALE GENOMIC DNA]</scope>
    <source>
        <strain evidence="11 12">S1</strain>
    </source>
</reference>
<feature type="transmembrane region" description="Helical" evidence="9">
    <location>
        <begin position="6"/>
        <end position="29"/>
    </location>
</feature>
<organism evidence="11 12">
    <name type="scientific">Almyronema epifaneia S1</name>
    <dbReference type="NCBI Taxonomy" id="2991925"/>
    <lineage>
        <taxon>Bacteria</taxon>
        <taxon>Bacillati</taxon>
        <taxon>Cyanobacteriota</taxon>
        <taxon>Cyanophyceae</taxon>
        <taxon>Nodosilineales</taxon>
        <taxon>Nodosilineaceae</taxon>
        <taxon>Almyronema</taxon>
        <taxon>Almyronema epifaneia</taxon>
    </lineage>
</organism>
<evidence type="ECO:0000256" key="9">
    <source>
        <dbReference type="SAM" id="Phobius"/>
    </source>
</evidence>
<keyword evidence="3" id="KW-1003">Cell membrane</keyword>
<keyword evidence="12" id="KW-1185">Reference proteome</keyword>
<comment type="similarity">
    <text evidence="8">Belongs to the exbB/tolQ family.</text>
</comment>
<feature type="domain" description="MotA/TolQ/ExbB proton channel" evidence="10">
    <location>
        <begin position="69"/>
        <end position="189"/>
    </location>
</feature>
<evidence type="ECO:0000313" key="11">
    <source>
        <dbReference type="EMBL" id="MFE4104696.1"/>
    </source>
</evidence>
<evidence type="ECO:0000256" key="3">
    <source>
        <dbReference type="ARBA" id="ARBA00022475"/>
    </source>
</evidence>
<dbReference type="Pfam" id="PF01618">
    <property type="entry name" value="MotA_ExbB"/>
    <property type="match status" value="1"/>
</dbReference>
<dbReference type="PANTHER" id="PTHR30625:SF15">
    <property type="entry name" value="BIOPOLYMER TRANSPORT PROTEIN EXBB"/>
    <property type="match status" value="1"/>
</dbReference>
<evidence type="ECO:0000256" key="4">
    <source>
        <dbReference type="ARBA" id="ARBA00022692"/>
    </source>
</evidence>
<evidence type="ECO:0000256" key="2">
    <source>
        <dbReference type="ARBA" id="ARBA00022448"/>
    </source>
</evidence>
<evidence type="ECO:0000256" key="1">
    <source>
        <dbReference type="ARBA" id="ARBA00004651"/>
    </source>
</evidence>
<sequence length="220" mass="24324">MPFFRLLALGGVVIWPLLVFSLLATVLILERCWFWWRLLQRQEAVVRAVLKAYPQNIQAAVSKLKQNADLPLARIFLAALSSAQATPEDFRLALETAAQAELPLLKRFNTVFETIIGVAPLLGLLGTVLGLIEAFASLRLGDVGGVESVGVTSGIGEALISTAAGLVVAIVTLLFANLFQGLYRRQRAFIQESGGRLEILHRHLYRQQLQPPQDRRGWTR</sequence>
<evidence type="ECO:0000256" key="8">
    <source>
        <dbReference type="RuleBase" id="RU004057"/>
    </source>
</evidence>
<keyword evidence="5 8" id="KW-0653">Protein transport</keyword>
<dbReference type="RefSeq" id="WP_377960222.1">
    <property type="nucleotide sequence ID" value="NZ_JBHZOL010000002.1"/>
</dbReference>
<name>A0ABW6I966_9CYAN</name>
<accession>A0ABW6I966</accession>
<evidence type="ECO:0000259" key="10">
    <source>
        <dbReference type="Pfam" id="PF01618"/>
    </source>
</evidence>
<feature type="transmembrane region" description="Helical" evidence="9">
    <location>
        <begin position="158"/>
        <end position="179"/>
    </location>
</feature>
<protein>
    <submittedName>
        <fullName evidence="11">MotA/TolQ/ExbB proton channel family protein</fullName>
    </submittedName>
</protein>
<comment type="subcellular location">
    <subcellularLocation>
        <location evidence="1">Cell membrane</location>
        <topology evidence="1">Multi-pass membrane protein</topology>
    </subcellularLocation>
    <subcellularLocation>
        <location evidence="8">Membrane</location>
        <topology evidence="8">Multi-pass membrane protein</topology>
    </subcellularLocation>
</comment>
<gene>
    <name evidence="11" type="ORF">ACFVKH_00305</name>
</gene>
<dbReference type="InterPro" id="IPR002898">
    <property type="entry name" value="MotA_ExbB_proton_chnl"/>
</dbReference>
<keyword evidence="2 8" id="KW-0813">Transport</keyword>
<dbReference type="InterPro" id="IPR050790">
    <property type="entry name" value="ExbB/TolQ_transport"/>
</dbReference>
<keyword evidence="7 9" id="KW-0472">Membrane</keyword>
<dbReference type="EMBL" id="JBHZOL010000002">
    <property type="protein sequence ID" value="MFE4104696.1"/>
    <property type="molecule type" value="Genomic_DNA"/>
</dbReference>
<evidence type="ECO:0000256" key="6">
    <source>
        <dbReference type="ARBA" id="ARBA00022989"/>
    </source>
</evidence>
<evidence type="ECO:0000256" key="7">
    <source>
        <dbReference type="ARBA" id="ARBA00023136"/>
    </source>
</evidence>
<evidence type="ECO:0000256" key="5">
    <source>
        <dbReference type="ARBA" id="ARBA00022927"/>
    </source>
</evidence>
<keyword evidence="4 9" id="KW-0812">Transmembrane</keyword>
<dbReference type="PANTHER" id="PTHR30625">
    <property type="entry name" value="PROTEIN TOLQ"/>
    <property type="match status" value="1"/>
</dbReference>
<proteinExistence type="inferred from homology"/>
<feature type="transmembrane region" description="Helical" evidence="9">
    <location>
        <begin position="115"/>
        <end position="138"/>
    </location>
</feature>
<keyword evidence="6 9" id="KW-1133">Transmembrane helix</keyword>
<comment type="caution">
    <text evidence="11">The sequence shown here is derived from an EMBL/GenBank/DDBJ whole genome shotgun (WGS) entry which is preliminary data.</text>
</comment>
<evidence type="ECO:0000313" key="12">
    <source>
        <dbReference type="Proteomes" id="UP001600165"/>
    </source>
</evidence>